<reference evidence="5 6" key="1">
    <citation type="journal article" date="2018" name="Nat. Ecol. Evol.">
        <title>Genomic signatures of mitonuclear coevolution across populations of Tigriopus californicus.</title>
        <authorList>
            <person name="Barreto F.S."/>
            <person name="Watson E.T."/>
            <person name="Lima T.G."/>
            <person name="Willett C.S."/>
            <person name="Edmands S."/>
            <person name="Li W."/>
            <person name="Burton R.S."/>
        </authorList>
    </citation>
    <scope>NUCLEOTIDE SEQUENCE [LARGE SCALE GENOMIC DNA]</scope>
    <source>
        <strain evidence="5 6">San Diego</strain>
    </source>
</reference>
<proteinExistence type="inferred from homology"/>
<dbReference type="OMA" id="HFCMFQR"/>
<evidence type="ECO:0000259" key="3">
    <source>
        <dbReference type="Pfam" id="PF07000"/>
    </source>
</evidence>
<accession>A0A553NSC6</accession>
<name>A0A553NSC6_TIGCA</name>
<comment type="similarity">
    <text evidence="1">Belongs to the UPF0415 family.</text>
</comment>
<evidence type="ECO:0000313" key="6">
    <source>
        <dbReference type="Proteomes" id="UP000318571"/>
    </source>
</evidence>
<dbReference type="Pfam" id="PF18474">
    <property type="entry name" value="DUF5614"/>
    <property type="match status" value="1"/>
</dbReference>
<organism evidence="5 6">
    <name type="scientific">Tigriopus californicus</name>
    <name type="common">Marine copepod</name>
    <dbReference type="NCBI Taxonomy" id="6832"/>
    <lineage>
        <taxon>Eukaryota</taxon>
        <taxon>Metazoa</taxon>
        <taxon>Ecdysozoa</taxon>
        <taxon>Arthropoda</taxon>
        <taxon>Crustacea</taxon>
        <taxon>Multicrustacea</taxon>
        <taxon>Hexanauplia</taxon>
        <taxon>Copepoda</taxon>
        <taxon>Harpacticoida</taxon>
        <taxon>Harpacticidae</taxon>
        <taxon>Tigriopus</taxon>
    </lineage>
</organism>
<feature type="compositionally biased region" description="Acidic residues" evidence="2">
    <location>
        <begin position="214"/>
        <end position="233"/>
    </location>
</feature>
<evidence type="ECO:0000256" key="2">
    <source>
        <dbReference type="SAM" id="MobiDB-lite"/>
    </source>
</evidence>
<feature type="region of interest" description="Disordered" evidence="2">
    <location>
        <begin position="198"/>
        <end position="256"/>
    </location>
</feature>
<sequence length="432" mass="47322">MALPAHPEELMAQLNQKCAQGDRLLATLHSPDLAGVTGLAKLEKKIRQELKFLRKFTQNGPGGPGRGTLKREHLQCSNLQNLAAIVEVLQTTGPVVAVLQPFNVLTEGRERKVTVDIVADQGLRWIKVVARNPKSLDQNSDGAGQFGQRTLMDQVREFVRGSRQNRKLFQVPIVHFMFRHGVSDVLARQLERKGVRVSGTILPRDPSDPRLGELEDASSSESDSSQDEADSSDETPSSSEDERSVASKPGNQLSCEAGFDPHTLNLDITAMIAYVSALTNGHAHYRFKEKILTEQALWERARPARAHLDQIFGDKALICCQSAMTDFQTIIGTLGGPGERARSQALLARVSTVPDQMTDRVKVLDVSGKIKERSQAIFGTGDRLRVATVSANSGFVRAAKGQGVDLAVILHESRALTEDKMKTAKPITDHED</sequence>
<dbReference type="Proteomes" id="UP000318571">
    <property type="component" value="Chromosome 1"/>
</dbReference>
<dbReference type="PANTHER" id="PTHR13379:SF0">
    <property type="entry name" value="UPF0415 PROTEIN C7ORF25"/>
    <property type="match status" value="1"/>
</dbReference>
<evidence type="ECO:0000256" key="1">
    <source>
        <dbReference type="ARBA" id="ARBA00006588"/>
    </source>
</evidence>
<feature type="domain" description="DUF5614" evidence="4">
    <location>
        <begin position="30"/>
        <end position="227"/>
    </location>
</feature>
<protein>
    <recommendedName>
        <fullName evidence="7">DUF1308 domain-containing protein</fullName>
    </recommendedName>
</protein>
<dbReference type="STRING" id="6832.A0A553NSC6"/>
<dbReference type="AlphaFoldDB" id="A0A553NSC6"/>
<keyword evidence="6" id="KW-1185">Reference proteome</keyword>
<dbReference type="InterPro" id="IPR041076">
    <property type="entry name" value="DUF5614"/>
</dbReference>
<evidence type="ECO:0008006" key="7">
    <source>
        <dbReference type="Google" id="ProtNLM"/>
    </source>
</evidence>
<dbReference type="PANTHER" id="PTHR13379">
    <property type="entry name" value="UNCHARACTERIZED DUF1308"/>
    <property type="match status" value="1"/>
</dbReference>
<dbReference type="Pfam" id="PF07000">
    <property type="entry name" value="DUF1308"/>
    <property type="match status" value="1"/>
</dbReference>
<feature type="domain" description="DUF1308" evidence="3">
    <location>
        <begin position="264"/>
        <end position="425"/>
    </location>
</feature>
<dbReference type="InterPro" id="IPR010733">
    <property type="entry name" value="DUF1308"/>
</dbReference>
<gene>
    <name evidence="5" type="ORF">TCAL_01406</name>
</gene>
<dbReference type="EMBL" id="VCGU01000010">
    <property type="protein sequence ID" value="TRY68341.1"/>
    <property type="molecule type" value="Genomic_DNA"/>
</dbReference>
<evidence type="ECO:0000313" key="5">
    <source>
        <dbReference type="EMBL" id="TRY68341.1"/>
    </source>
</evidence>
<evidence type="ECO:0000259" key="4">
    <source>
        <dbReference type="Pfam" id="PF18474"/>
    </source>
</evidence>
<dbReference type="OrthoDB" id="441890at2759"/>
<comment type="caution">
    <text evidence="5">The sequence shown here is derived from an EMBL/GenBank/DDBJ whole genome shotgun (WGS) entry which is preliminary data.</text>
</comment>